<reference evidence="2" key="1">
    <citation type="journal article" date="2017" name="Parasit. Vectors">
        <title>Sialotranscriptomics of Rhipicephalus zambeziensis reveals intricate expression profiles of secretory proteins and suggests tight temporal transcriptional regulation during blood-feeding.</title>
        <authorList>
            <person name="de Castro M.H."/>
            <person name="de Klerk D."/>
            <person name="Pienaar R."/>
            <person name="Rees D.J.G."/>
            <person name="Mans B.J."/>
        </authorList>
    </citation>
    <scope>NUCLEOTIDE SEQUENCE</scope>
    <source>
        <tissue evidence="2">Salivary glands</tissue>
    </source>
</reference>
<organism evidence="2">
    <name type="scientific">Rhipicephalus zambeziensis</name>
    <dbReference type="NCBI Taxonomy" id="60191"/>
    <lineage>
        <taxon>Eukaryota</taxon>
        <taxon>Metazoa</taxon>
        <taxon>Ecdysozoa</taxon>
        <taxon>Arthropoda</taxon>
        <taxon>Chelicerata</taxon>
        <taxon>Arachnida</taxon>
        <taxon>Acari</taxon>
        <taxon>Parasitiformes</taxon>
        <taxon>Ixodida</taxon>
        <taxon>Ixodoidea</taxon>
        <taxon>Ixodidae</taxon>
        <taxon>Rhipicephalinae</taxon>
        <taxon>Rhipicephalus</taxon>
        <taxon>Rhipicephalus</taxon>
    </lineage>
</organism>
<name>A0A224YFG1_9ACAR</name>
<evidence type="ECO:0000313" key="2">
    <source>
        <dbReference type="EMBL" id="MAA16448.1"/>
    </source>
</evidence>
<dbReference type="CDD" id="cd19941">
    <property type="entry name" value="TIL"/>
    <property type="match status" value="1"/>
</dbReference>
<feature type="domain" description="TIL" evidence="1">
    <location>
        <begin position="37"/>
        <end position="95"/>
    </location>
</feature>
<dbReference type="InterPro" id="IPR002919">
    <property type="entry name" value="TIL_dom"/>
</dbReference>
<evidence type="ECO:0000259" key="1">
    <source>
        <dbReference type="Pfam" id="PF01826"/>
    </source>
</evidence>
<sequence length="115" mass="13350">MNLKATEFFLNLIVLSIPPTLPRENRETLRPAPACSKHNEVHKACASGNCAESTCRKPTLGPRCRRNCVKGCFCASGFYREDVSGYKFCVEWIECPPNSTPPFRWYRRRPRRRHY</sequence>
<dbReference type="Gene3D" id="2.10.25.10">
    <property type="entry name" value="Laminin"/>
    <property type="match status" value="1"/>
</dbReference>
<dbReference type="AlphaFoldDB" id="A0A224YFG1"/>
<dbReference type="InterPro" id="IPR036084">
    <property type="entry name" value="Ser_inhib-like_sf"/>
</dbReference>
<dbReference type="EMBL" id="GFPF01005302">
    <property type="protein sequence ID" value="MAA16448.1"/>
    <property type="molecule type" value="Transcribed_RNA"/>
</dbReference>
<proteinExistence type="predicted"/>
<accession>A0A224YFG1</accession>
<dbReference type="Pfam" id="PF01826">
    <property type="entry name" value="TIL"/>
    <property type="match status" value="1"/>
</dbReference>
<dbReference type="SUPFAM" id="SSF57567">
    <property type="entry name" value="Serine protease inhibitors"/>
    <property type="match status" value="1"/>
</dbReference>
<protein>
    <submittedName>
        <fullName evidence="2">TIL domain containing protein</fullName>
    </submittedName>
</protein>